<keyword evidence="5 7" id="KW-0472">Membrane</keyword>
<dbReference type="InterPro" id="IPR005828">
    <property type="entry name" value="MFS_sugar_transport-like"/>
</dbReference>
<dbReference type="PANTHER" id="PTHR48022:SF2">
    <property type="entry name" value="PLASTIDIC GLUCOSE TRANSPORTER 4"/>
    <property type="match status" value="1"/>
</dbReference>
<dbReference type="GO" id="GO:0005351">
    <property type="term" value="F:carbohydrate:proton symporter activity"/>
    <property type="evidence" value="ECO:0007669"/>
    <property type="project" value="TreeGrafter"/>
</dbReference>
<keyword evidence="3 7" id="KW-0812">Transmembrane</keyword>
<feature type="domain" description="Major facilitator superfamily (MFS) profile" evidence="8">
    <location>
        <begin position="1"/>
        <end position="406"/>
    </location>
</feature>
<dbReference type="InterPro" id="IPR020846">
    <property type="entry name" value="MFS_dom"/>
</dbReference>
<evidence type="ECO:0000313" key="10">
    <source>
        <dbReference type="EMBL" id="CAL5980621.1"/>
    </source>
</evidence>
<dbReference type="InterPro" id="IPR036259">
    <property type="entry name" value="MFS_trans_sf"/>
</dbReference>
<dbReference type="PROSITE" id="PS50850">
    <property type="entry name" value="MFS"/>
    <property type="match status" value="1"/>
</dbReference>
<evidence type="ECO:0000256" key="1">
    <source>
        <dbReference type="ARBA" id="ARBA00004141"/>
    </source>
</evidence>
<keyword evidence="11" id="KW-1185">Reference proteome</keyword>
<sequence length="476" mass="53186">MKAIAYAYIIGGLNRGAVLCHLTTVIIMMHTIESKYKYTLTTDIISLLSIAAFIGSIVGTLLQSRLVKKFGRYNTLRIVAVLSFVMNALCMPHIHWGYLFVFKFMAGLTTVMQVTIVPAIGGEVLDSKVRGVVGSFLNISLQLAMIICNIIQFIICLHPNLYPVSLVFPCTMSVLMIILTFMMKEEKPKADIEMQNTQTLDIVNSQQIPATESIFEKKYIKSFVVAITMGMAVGAAGITPVLQYSTIIFKTTFKSKKSGTIGGIITSSESLVSALIMMPLIKRFKRKTLFITGLTLMLLCYIALIIVLYLDLEKTTSNNSVLCITAAMIFGYNISGASLFYIIIGEVFPQKIKTIASAIAMATVSVCVIIQTYVFPHLKQQENYIFYLVWMIIVYFLVIFVIPETSNKTLEEIEMEMIPQKYHAVKEVKIEPAIDTANDNEHNNENSEPEIQERQDKANISDRELVVSPSVTNFDQ</sequence>
<feature type="transmembrane region" description="Helical" evidence="7">
    <location>
        <begin position="100"/>
        <end position="120"/>
    </location>
</feature>
<protein>
    <submittedName>
        <fullName evidence="9">Sugar (And other) transporter family protein</fullName>
    </submittedName>
    <submittedName>
        <fullName evidence="10">Sugar_(And other) transporter family protein</fullName>
    </submittedName>
</protein>
<feature type="transmembrane region" description="Helical" evidence="7">
    <location>
        <begin position="223"/>
        <end position="249"/>
    </location>
</feature>
<reference evidence="9" key="1">
    <citation type="submission" date="2023-06" db="EMBL/GenBank/DDBJ databases">
        <authorList>
            <person name="Kurt Z."/>
        </authorList>
    </citation>
    <scope>NUCLEOTIDE SEQUENCE</scope>
</reference>
<evidence type="ECO:0000313" key="9">
    <source>
        <dbReference type="EMBL" id="CAI9923352.1"/>
    </source>
</evidence>
<evidence type="ECO:0000313" key="11">
    <source>
        <dbReference type="Proteomes" id="UP001642409"/>
    </source>
</evidence>
<dbReference type="SUPFAM" id="SSF103473">
    <property type="entry name" value="MFS general substrate transporter"/>
    <property type="match status" value="1"/>
</dbReference>
<organism evidence="9">
    <name type="scientific">Hexamita inflata</name>
    <dbReference type="NCBI Taxonomy" id="28002"/>
    <lineage>
        <taxon>Eukaryota</taxon>
        <taxon>Metamonada</taxon>
        <taxon>Diplomonadida</taxon>
        <taxon>Hexamitidae</taxon>
        <taxon>Hexamitinae</taxon>
        <taxon>Hexamita</taxon>
    </lineage>
</organism>
<dbReference type="GO" id="GO:0016020">
    <property type="term" value="C:membrane"/>
    <property type="evidence" value="ECO:0007669"/>
    <property type="project" value="UniProtKB-SubCell"/>
</dbReference>
<evidence type="ECO:0000256" key="2">
    <source>
        <dbReference type="ARBA" id="ARBA00010992"/>
    </source>
</evidence>
<evidence type="ECO:0000256" key="5">
    <source>
        <dbReference type="ARBA" id="ARBA00023136"/>
    </source>
</evidence>
<dbReference type="InterPro" id="IPR050360">
    <property type="entry name" value="MFS_Sugar_Transporters"/>
</dbReference>
<feature type="transmembrane region" description="Helical" evidence="7">
    <location>
        <begin position="74"/>
        <end position="94"/>
    </location>
</feature>
<evidence type="ECO:0000256" key="7">
    <source>
        <dbReference type="SAM" id="Phobius"/>
    </source>
</evidence>
<feature type="compositionally biased region" description="Basic and acidic residues" evidence="6">
    <location>
        <begin position="439"/>
        <end position="465"/>
    </location>
</feature>
<dbReference type="EMBL" id="CAXDID020000012">
    <property type="protein sequence ID" value="CAL5980621.1"/>
    <property type="molecule type" value="Genomic_DNA"/>
</dbReference>
<dbReference type="AlphaFoldDB" id="A0AA86TQV0"/>
<evidence type="ECO:0000256" key="3">
    <source>
        <dbReference type="ARBA" id="ARBA00022692"/>
    </source>
</evidence>
<feature type="transmembrane region" description="Helical" evidence="7">
    <location>
        <begin position="261"/>
        <end position="281"/>
    </location>
</feature>
<comment type="caution">
    <text evidence="9">The sequence shown here is derived from an EMBL/GenBank/DDBJ whole genome shotgun (WGS) entry which is preliminary data.</text>
</comment>
<dbReference type="Gene3D" id="1.20.1250.20">
    <property type="entry name" value="MFS general substrate transporter like domains"/>
    <property type="match status" value="2"/>
</dbReference>
<reference evidence="10 11" key="2">
    <citation type="submission" date="2024-07" db="EMBL/GenBank/DDBJ databases">
        <authorList>
            <person name="Akdeniz Z."/>
        </authorList>
    </citation>
    <scope>NUCLEOTIDE SEQUENCE [LARGE SCALE GENOMIC DNA]</scope>
</reference>
<dbReference type="Proteomes" id="UP001642409">
    <property type="component" value="Unassembled WGS sequence"/>
</dbReference>
<keyword evidence="4 7" id="KW-1133">Transmembrane helix</keyword>
<feature type="transmembrane region" description="Helical" evidence="7">
    <location>
        <begin position="12"/>
        <end position="32"/>
    </location>
</feature>
<name>A0AA86TQV0_9EUKA</name>
<evidence type="ECO:0000259" key="8">
    <source>
        <dbReference type="PROSITE" id="PS50850"/>
    </source>
</evidence>
<evidence type="ECO:0000256" key="4">
    <source>
        <dbReference type="ARBA" id="ARBA00022989"/>
    </source>
</evidence>
<feature type="transmembrane region" description="Helical" evidence="7">
    <location>
        <begin position="44"/>
        <end position="62"/>
    </location>
</feature>
<feature type="transmembrane region" description="Helical" evidence="7">
    <location>
        <begin position="161"/>
        <end position="182"/>
    </location>
</feature>
<dbReference type="Pfam" id="PF00083">
    <property type="entry name" value="Sugar_tr"/>
    <property type="match status" value="1"/>
</dbReference>
<accession>A0AA86TQV0</accession>
<comment type="subcellular location">
    <subcellularLocation>
        <location evidence="1">Membrane</location>
        <topology evidence="1">Multi-pass membrane protein</topology>
    </subcellularLocation>
</comment>
<comment type="similarity">
    <text evidence="2">Belongs to the major facilitator superfamily. Sugar transporter (TC 2.A.1.1) family.</text>
</comment>
<dbReference type="EMBL" id="CATOUU010000279">
    <property type="protein sequence ID" value="CAI9923352.1"/>
    <property type="molecule type" value="Genomic_DNA"/>
</dbReference>
<feature type="transmembrane region" description="Helical" evidence="7">
    <location>
        <begin position="322"/>
        <end position="343"/>
    </location>
</feature>
<feature type="transmembrane region" description="Helical" evidence="7">
    <location>
        <begin position="132"/>
        <end position="155"/>
    </location>
</feature>
<feature type="transmembrane region" description="Helical" evidence="7">
    <location>
        <begin position="288"/>
        <end position="310"/>
    </location>
</feature>
<feature type="transmembrane region" description="Helical" evidence="7">
    <location>
        <begin position="384"/>
        <end position="402"/>
    </location>
</feature>
<evidence type="ECO:0000256" key="6">
    <source>
        <dbReference type="SAM" id="MobiDB-lite"/>
    </source>
</evidence>
<feature type="transmembrane region" description="Helical" evidence="7">
    <location>
        <begin position="355"/>
        <end position="378"/>
    </location>
</feature>
<dbReference type="PANTHER" id="PTHR48022">
    <property type="entry name" value="PLASTIDIC GLUCOSE TRANSPORTER 4"/>
    <property type="match status" value="1"/>
</dbReference>
<feature type="region of interest" description="Disordered" evidence="6">
    <location>
        <begin position="434"/>
        <end position="476"/>
    </location>
</feature>
<proteinExistence type="inferred from homology"/>
<gene>
    <name evidence="9" type="ORF">HINF_LOCUS10997</name>
    <name evidence="10" type="ORF">HINF_LOCUS6264</name>
</gene>